<dbReference type="GO" id="GO:0016020">
    <property type="term" value="C:membrane"/>
    <property type="evidence" value="ECO:0007669"/>
    <property type="project" value="UniProtKB-SubCell"/>
</dbReference>
<dbReference type="GO" id="GO:0005794">
    <property type="term" value="C:Golgi apparatus"/>
    <property type="evidence" value="ECO:0007669"/>
    <property type="project" value="TreeGrafter"/>
</dbReference>
<keyword evidence="6 7" id="KW-0472">Membrane</keyword>
<evidence type="ECO:0000256" key="5">
    <source>
        <dbReference type="ARBA" id="ARBA00022989"/>
    </source>
</evidence>
<feature type="domain" description="Trichome birefringence-like C-terminal" evidence="8">
    <location>
        <begin position="117"/>
        <end position="403"/>
    </location>
</feature>
<evidence type="ECO:0000256" key="1">
    <source>
        <dbReference type="ARBA" id="ARBA00004167"/>
    </source>
</evidence>
<keyword evidence="5 7" id="KW-1133">Transmembrane helix</keyword>
<dbReference type="InterPro" id="IPR026057">
    <property type="entry name" value="TBL_C"/>
</dbReference>
<organism evidence="10">
    <name type="scientific">Nymphaea colorata</name>
    <name type="common">pocket water lily</name>
    <dbReference type="NCBI Taxonomy" id="210225"/>
    <lineage>
        <taxon>Eukaryota</taxon>
        <taxon>Viridiplantae</taxon>
        <taxon>Streptophyta</taxon>
        <taxon>Embryophyta</taxon>
        <taxon>Tracheophyta</taxon>
        <taxon>Spermatophyta</taxon>
        <taxon>Magnoliopsida</taxon>
        <taxon>Nymphaeales</taxon>
        <taxon>Nymphaeaceae</taxon>
        <taxon>Nymphaea</taxon>
    </lineage>
</organism>
<sequence length="415" mass="47645">MGGEMLKDHKLHQQPLCFSRRTILWAFYSVLLLFLLRSYLFQGSPLPSSPKLHHVDHHRPTQPICDVAQGQWVHDASPPPYNDSTCNTIKEGQNCIAHGRPDTGYLHWRWQPHNCTLPRFDPSTFLSLTANQKLIFVGDSMARNQLESLLCLLSQHSQPKLTHSDHNNKFRTWVFPSHNLTVSVLWSPFLVNGIEKNGELNHNKLYLDVMDARWGSELKEAHAVVLSVGHWFLHPALFFEGGEVVGCHHCPGMNHTEIGFYGVLRKALRTSLRGIMEARRKMNVVVTTFSPAHFDGEWDKAGACDRKEPYRLGEKELGWMDAELRKIEVEEVEGLRLGDGWRWGLRVEALDVTGLAMMRPDAHPGPYMHPFPFAGGMKERVQNDCVHWCLPGAIDTWNEILLETMRRWRSEDERQ</sequence>
<dbReference type="OMA" id="YSEGEWV"/>
<dbReference type="PANTHER" id="PTHR32285:SF57">
    <property type="entry name" value="XYLOGLUCAN O-ACETYLTRANSFERASE 1"/>
    <property type="match status" value="1"/>
</dbReference>
<evidence type="ECO:0000259" key="9">
    <source>
        <dbReference type="Pfam" id="PF14416"/>
    </source>
</evidence>
<dbReference type="Gramene" id="NC3G0203520.1">
    <property type="protein sequence ID" value="NC3G0203520.1:cds"/>
    <property type="gene ID" value="NC3G0203520"/>
</dbReference>
<dbReference type="Pfam" id="PF14416">
    <property type="entry name" value="PMR5N"/>
    <property type="match status" value="1"/>
</dbReference>
<comment type="subcellular location">
    <subcellularLocation>
        <location evidence="1">Membrane</location>
        <topology evidence="1">Single-pass membrane protein</topology>
    </subcellularLocation>
</comment>
<evidence type="ECO:0000256" key="2">
    <source>
        <dbReference type="ARBA" id="ARBA00007727"/>
    </source>
</evidence>
<dbReference type="AlphaFoldDB" id="A0A5K1BJB1"/>
<keyword evidence="4" id="KW-0735">Signal-anchor</keyword>
<dbReference type="Pfam" id="PF13839">
    <property type="entry name" value="PC-Esterase"/>
    <property type="match status" value="1"/>
</dbReference>
<protein>
    <submittedName>
        <fullName evidence="10">Uncharacterized protein</fullName>
    </submittedName>
</protein>
<dbReference type="PANTHER" id="PTHR32285">
    <property type="entry name" value="PROTEIN TRICHOME BIREFRINGENCE-LIKE 9-RELATED"/>
    <property type="match status" value="1"/>
</dbReference>
<evidence type="ECO:0000256" key="7">
    <source>
        <dbReference type="SAM" id="Phobius"/>
    </source>
</evidence>
<dbReference type="EMBL" id="LR721781">
    <property type="protein sequence ID" value="VVW15465.1"/>
    <property type="molecule type" value="Genomic_DNA"/>
</dbReference>
<evidence type="ECO:0000313" key="10">
    <source>
        <dbReference type="EMBL" id="VVW15465.1"/>
    </source>
</evidence>
<dbReference type="InterPro" id="IPR025846">
    <property type="entry name" value="TBL_N"/>
</dbReference>
<evidence type="ECO:0000256" key="4">
    <source>
        <dbReference type="ARBA" id="ARBA00022968"/>
    </source>
</evidence>
<feature type="domain" description="Trichome birefringence-like N-terminal" evidence="9">
    <location>
        <begin position="65"/>
        <end position="115"/>
    </location>
</feature>
<dbReference type="GO" id="GO:0016413">
    <property type="term" value="F:O-acetyltransferase activity"/>
    <property type="evidence" value="ECO:0007669"/>
    <property type="project" value="InterPro"/>
</dbReference>
<dbReference type="OrthoDB" id="630188at2759"/>
<dbReference type="InterPro" id="IPR029962">
    <property type="entry name" value="TBL"/>
</dbReference>
<gene>
    <name evidence="10" type="ORF">NYM_LOCUS14754</name>
</gene>
<evidence type="ECO:0000256" key="3">
    <source>
        <dbReference type="ARBA" id="ARBA00022692"/>
    </source>
</evidence>
<feature type="transmembrane region" description="Helical" evidence="7">
    <location>
        <begin position="21"/>
        <end position="41"/>
    </location>
</feature>
<evidence type="ECO:0000259" key="8">
    <source>
        <dbReference type="Pfam" id="PF13839"/>
    </source>
</evidence>
<evidence type="ECO:0000256" key="6">
    <source>
        <dbReference type="ARBA" id="ARBA00023136"/>
    </source>
</evidence>
<name>A0A5K1BJB1_9MAGN</name>
<comment type="similarity">
    <text evidence="2">Belongs to the PC-esterase family. TBL subfamily.</text>
</comment>
<proteinExistence type="inferred from homology"/>
<accession>A0A5K1BJB1</accession>
<reference evidence="10" key="1">
    <citation type="submission" date="2019-09" db="EMBL/GenBank/DDBJ databases">
        <authorList>
            <person name="Zhang L."/>
        </authorList>
    </citation>
    <scope>NUCLEOTIDE SEQUENCE</scope>
</reference>
<keyword evidence="3 7" id="KW-0812">Transmembrane</keyword>